<dbReference type="CDD" id="cd00615">
    <property type="entry name" value="Orn_deC_like"/>
    <property type="match status" value="1"/>
</dbReference>
<dbReference type="Gene3D" id="3.40.640.10">
    <property type="entry name" value="Type I PLP-dependent aspartate aminotransferase-like (Major domain)"/>
    <property type="match status" value="1"/>
</dbReference>
<dbReference type="Pfam" id="PF03709">
    <property type="entry name" value="OKR_DC_1_N"/>
    <property type="match status" value="1"/>
</dbReference>
<dbReference type="GO" id="GO:0030170">
    <property type="term" value="F:pyridoxal phosphate binding"/>
    <property type="evidence" value="ECO:0007669"/>
    <property type="project" value="TreeGrafter"/>
</dbReference>
<dbReference type="InterPro" id="IPR000310">
    <property type="entry name" value="Orn/Lys/Arg_deCO2ase_major_dom"/>
</dbReference>
<dbReference type="SUPFAM" id="SSF52172">
    <property type="entry name" value="CheY-like"/>
    <property type="match status" value="1"/>
</dbReference>
<dbReference type="NCBIfam" id="NF010092">
    <property type="entry name" value="PRK13578.1"/>
    <property type="match status" value="1"/>
</dbReference>
<dbReference type="PANTHER" id="PTHR45229:SF3">
    <property type="entry name" value="BIODEGRADATIVE ARGININE DECARBOXYLASE"/>
    <property type="match status" value="1"/>
</dbReference>
<dbReference type="Gene3D" id="3.90.1150.10">
    <property type="entry name" value="Aspartate Aminotransferase, domain 1"/>
    <property type="match status" value="1"/>
</dbReference>
<dbReference type="SUPFAM" id="SSF53383">
    <property type="entry name" value="PLP-dependent transferases"/>
    <property type="match status" value="1"/>
</dbReference>
<feature type="region of interest" description="Disordered" evidence="9">
    <location>
        <begin position="731"/>
        <end position="767"/>
    </location>
</feature>
<dbReference type="GO" id="GO:0005829">
    <property type="term" value="C:cytosol"/>
    <property type="evidence" value="ECO:0007669"/>
    <property type="project" value="TreeGrafter"/>
</dbReference>
<organism evidence="11 12">
    <name type="scientific">Negativicoccus succinicivorans</name>
    <dbReference type="NCBI Taxonomy" id="620903"/>
    <lineage>
        <taxon>Bacteria</taxon>
        <taxon>Bacillati</taxon>
        <taxon>Bacillota</taxon>
        <taxon>Negativicutes</taxon>
        <taxon>Veillonellales</taxon>
        <taxon>Veillonellaceae</taxon>
        <taxon>Negativicoccus</taxon>
    </lineage>
</organism>
<dbReference type="GO" id="GO:0006520">
    <property type="term" value="P:amino acid metabolic process"/>
    <property type="evidence" value="ECO:0007669"/>
    <property type="project" value="InterPro"/>
</dbReference>
<dbReference type="EMBL" id="JACHHI010000002">
    <property type="protein sequence ID" value="MBB6477475.1"/>
    <property type="molecule type" value="Genomic_DNA"/>
</dbReference>
<evidence type="ECO:0000256" key="1">
    <source>
        <dbReference type="ARBA" id="ARBA00001933"/>
    </source>
</evidence>
<dbReference type="EC" id="4.1.1.17" evidence="6"/>
<evidence type="ECO:0000256" key="9">
    <source>
        <dbReference type="SAM" id="MobiDB-lite"/>
    </source>
</evidence>
<sequence length="767" mass="86888">MELLNVICSKAAYECFDLLSDREVLFLEDVIDNFEVDLTSAAVVIVTEDEANCLQRFIDSALNIPMFVIRTRRDTQIPLDLLAAGVHVMDVNEFDRDLFGRQIEQAAKDYEKEILPPFFREMTEYVGTGNMTLATPGHHGGQFFRKHPAGRALYDWFGENLFRSDMSSSDVRMGDLLIHEGAPAEAEKHAAKVFNADTTYFVMNGTSTANKVVINALLHPGDVVLFDRNNHKSVHHGALVQVGAKPVYLETGRNPFGFIGGVDEHCFEEDYLRAEVAKVDPEKAKAKRPFRLALIQLGTYDGTIYNARQVIDRIGHLCDYILFDSAWVGYEQFIPMLRDCSPLLLELGPDDPGVMVTQSVHKQLAGFSQASQIHKKDSHIKDQPRYCNDDCFNNAFMLHASTSPFYAIFASLDVNAKIHEGEAGRKLWADTVKLGIDIRKEIIKNCHYFKPFIPETIDGKAWEDYDTNIIANDIRFFRMNPKDSWHGFAAYGKNQYVIDPCKLLLYTPGINKKTWEYEDFGIPAGLLSNYLREHGMTPEKSDLNSILFLLTPAETYTKMQNLISLLVRFETCLDEDLPLSQVLPKIYKQNEARYKGYTIRQLCQEMHDFYKSRRVNILQKRLFRKEYMPEVAMSAKDANYEFVAGNWEKVTLDQIKGRVALEGALPYPPGILTIDPGERWGDTVIEYFRALEDTINLLPGFAGEIQGVHFAEIDGKTRAVAYVLKDESVIQNAQPHRADTKEKATSSATTPKKENADSKAAAKTTKK</sequence>
<reference evidence="11 12" key="1">
    <citation type="submission" date="2020-08" db="EMBL/GenBank/DDBJ databases">
        <title>Genomic Encyclopedia of Type Strains, Phase IV (KMG-IV): sequencing the most valuable type-strain genomes for metagenomic binning, comparative biology and taxonomic classification.</title>
        <authorList>
            <person name="Goeker M."/>
        </authorList>
    </citation>
    <scope>NUCLEOTIDE SEQUENCE [LARGE SCALE GENOMIC DNA]</scope>
    <source>
        <strain evidence="11 12">DSM 21255</strain>
    </source>
</reference>
<keyword evidence="3" id="KW-0210">Decarboxylase</keyword>
<comment type="similarity">
    <text evidence="2">Belongs to the Orn/Lys/Arg decarboxylase class-I family.</text>
</comment>
<comment type="cofactor">
    <cofactor evidence="1">
        <name>pyridoxal 5'-phosphate</name>
        <dbReference type="ChEBI" id="CHEBI:597326"/>
    </cofactor>
</comment>
<evidence type="ECO:0000256" key="4">
    <source>
        <dbReference type="ARBA" id="ARBA00022898"/>
    </source>
</evidence>
<dbReference type="OrthoDB" id="9815233at2"/>
<dbReference type="InterPro" id="IPR027464">
    <property type="entry name" value="Ornithine_deCO2ase_N"/>
</dbReference>
<dbReference type="Gene3D" id="3.40.50.220">
    <property type="match status" value="1"/>
</dbReference>
<dbReference type="Gene3D" id="3.90.100.10">
    <property type="entry name" value="Orn/Lys/Arg decarboxylase, C-terminal domain"/>
    <property type="match status" value="1"/>
</dbReference>
<comment type="catalytic activity">
    <reaction evidence="7">
        <text>L-ornithine + H(+) = putrescine + CO2</text>
        <dbReference type="Rhea" id="RHEA:22964"/>
        <dbReference type="ChEBI" id="CHEBI:15378"/>
        <dbReference type="ChEBI" id="CHEBI:16526"/>
        <dbReference type="ChEBI" id="CHEBI:46911"/>
        <dbReference type="ChEBI" id="CHEBI:326268"/>
        <dbReference type="EC" id="4.1.1.17"/>
    </reaction>
</comment>
<dbReference type="AlphaFoldDB" id="A0A841R0N6"/>
<proteinExistence type="inferred from homology"/>
<evidence type="ECO:0000256" key="8">
    <source>
        <dbReference type="PIRSR" id="PIRSR009393-1"/>
    </source>
</evidence>
<dbReference type="FunFam" id="3.90.1150.10:FF:000032">
    <property type="entry name" value="Ornithine decarboxylase SpeF"/>
    <property type="match status" value="1"/>
</dbReference>
<gene>
    <name evidence="11" type="ORF">HNR45_000505</name>
</gene>
<dbReference type="GO" id="GO:0004586">
    <property type="term" value="F:ornithine decarboxylase activity"/>
    <property type="evidence" value="ECO:0007669"/>
    <property type="project" value="UniProtKB-EC"/>
</dbReference>
<dbReference type="InterPro" id="IPR036633">
    <property type="entry name" value="Prn/Lys/Arg_de-COase_C_sf"/>
</dbReference>
<dbReference type="InterPro" id="IPR015424">
    <property type="entry name" value="PyrdxlP-dep_Trfase"/>
</dbReference>
<keyword evidence="12" id="KW-1185">Reference proteome</keyword>
<dbReference type="RefSeq" id="WP_159823099.1">
    <property type="nucleotide sequence ID" value="NZ_CABWNB010000003.1"/>
</dbReference>
<evidence type="ECO:0000256" key="2">
    <source>
        <dbReference type="ARBA" id="ARBA00010671"/>
    </source>
</evidence>
<evidence type="ECO:0000259" key="10">
    <source>
        <dbReference type="PROSITE" id="PS00703"/>
    </source>
</evidence>
<dbReference type="InterPro" id="IPR011006">
    <property type="entry name" value="CheY-like_superfamily"/>
</dbReference>
<dbReference type="FunFam" id="3.40.640.10:FF:000008">
    <property type="entry name" value="Lysine decarboxylase, inducible"/>
    <property type="match status" value="1"/>
</dbReference>
<keyword evidence="5 11" id="KW-0456">Lyase</keyword>
<dbReference type="PIRSF" id="PIRSF009393">
    <property type="entry name" value="Orn_decarb"/>
    <property type="match status" value="1"/>
</dbReference>
<dbReference type="PANTHER" id="PTHR45229">
    <property type="entry name" value="CONSTITUTIVE ORNITHINE DECARBOXYLASE"/>
    <property type="match status" value="1"/>
</dbReference>
<dbReference type="InterPro" id="IPR008286">
    <property type="entry name" value="Prn/Lys/Arg_de-COase_C"/>
</dbReference>
<dbReference type="PROSITE" id="PS00703">
    <property type="entry name" value="OKR_DC_1"/>
    <property type="match status" value="1"/>
</dbReference>
<dbReference type="Proteomes" id="UP000591941">
    <property type="component" value="Unassembled WGS sequence"/>
</dbReference>
<dbReference type="InterPro" id="IPR005308">
    <property type="entry name" value="OKR_de-COase_N"/>
</dbReference>
<dbReference type="InterPro" id="IPR015421">
    <property type="entry name" value="PyrdxlP-dep_Trfase_major"/>
</dbReference>
<dbReference type="GeneID" id="93485783"/>
<evidence type="ECO:0000313" key="12">
    <source>
        <dbReference type="Proteomes" id="UP000591941"/>
    </source>
</evidence>
<dbReference type="InterPro" id="IPR011193">
    <property type="entry name" value="Orn/lys/arg_de-COase"/>
</dbReference>
<evidence type="ECO:0000256" key="6">
    <source>
        <dbReference type="ARBA" id="ARBA00034138"/>
    </source>
</evidence>
<evidence type="ECO:0000256" key="7">
    <source>
        <dbReference type="ARBA" id="ARBA00049127"/>
    </source>
</evidence>
<dbReference type="Pfam" id="PF03711">
    <property type="entry name" value="OKR_DC_1_C"/>
    <property type="match status" value="1"/>
</dbReference>
<dbReference type="SUPFAM" id="SSF55904">
    <property type="entry name" value="Ornithine decarboxylase C-terminal domain"/>
    <property type="match status" value="1"/>
</dbReference>
<name>A0A841R0N6_9FIRM</name>
<evidence type="ECO:0000256" key="3">
    <source>
        <dbReference type="ARBA" id="ARBA00022793"/>
    </source>
</evidence>
<keyword evidence="4 8" id="KW-0663">Pyridoxal phosphate</keyword>
<feature type="modified residue" description="N6-(pyridoxal phosphate)lysine" evidence="8">
    <location>
        <position position="362"/>
    </location>
</feature>
<dbReference type="Pfam" id="PF01276">
    <property type="entry name" value="OKR_DC_1"/>
    <property type="match status" value="1"/>
</dbReference>
<comment type="caution">
    <text evidence="11">The sequence shown here is derived from an EMBL/GenBank/DDBJ whole genome shotgun (WGS) entry which is preliminary data.</text>
</comment>
<dbReference type="InterPro" id="IPR015422">
    <property type="entry name" value="PyrdxlP-dep_Trfase_small"/>
</dbReference>
<evidence type="ECO:0000256" key="5">
    <source>
        <dbReference type="ARBA" id="ARBA00023239"/>
    </source>
</evidence>
<evidence type="ECO:0000313" key="11">
    <source>
        <dbReference type="EMBL" id="MBB6477475.1"/>
    </source>
</evidence>
<feature type="domain" description="Orn/Lys/Arg decarboxylases family 1 pyridoxal-P attachment site" evidence="10">
    <location>
        <begin position="357"/>
        <end position="371"/>
    </location>
</feature>
<accession>A0A841R0N6</accession>
<protein>
    <recommendedName>
        <fullName evidence="6">ornithine decarboxylase</fullName>
        <ecNumber evidence="6">4.1.1.17</ecNumber>
    </recommendedName>
</protein>